<reference evidence="2 3" key="1">
    <citation type="submission" date="2021-03" db="EMBL/GenBank/DDBJ databases">
        <title>Microbacterium pauli sp. nov., isolated from microfiltered milk.</title>
        <authorList>
            <person name="Bellassi P."/>
            <person name="Fontana A."/>
            <person name="Callegari M.L."/>
            <person name="Lorenzo M."/>
            <person name="Cappa F."/>
        </authorList>
    </citation>
    <scope>NUCLEOTIDE SEQUENCE [LARGE SCALE GENOMIC DNA]</scope>
    <source>
        <strain evidence="2 3">DSM 18909</strain>
    </source>
</reference>
<keyword evidence="3" id="KW-1185">Reference proteome</keyword>
<organism evidence="2 3">
    <name type="scientific">Microbacterium flavum</name>
    <dbReference type="NCBI Taxonomy" id="415216"/>
    <lineage>
        <taxon>Bacteria</taxon>
        <taxon>Bacillati</taxon>
        <taxon>Actinomycetota</taxon>
        <taxon>Actinomycetes</taxon>
        <taxon>Micrococcales</taxon>
        <taxon>Microbacteriaceae</taxon>
        <taxon>Microbacterium</taxon>
    </lineage>
</organism>
<dbReference type="RefSeq" id="WP_215486972.1">
    <property type="nucleotide sequence ID" value="NZ_BAAAPJ010000005.1"/>
</dbReference>
<dbReference type="InterPro" id="IPR009078">
    <property type="entry name" value="Ferritin-like_SF"/>
</dbReference>
<dbReference type="EMBL" id="JAFLHG010000005">
    <property type="protein sequence ID" value="MBT8797723.1"/>
    <property type="molecule type" value="Genomic_DNA"/>
</dbReference>
<keyword evidence="1" id="KW-0812">Transmembrane</keyword>
<dbReference type="Proteomes" id="UP000740605">
    <property type="component" value="Unassembled WGS sequence"/>
</dbReference>
<comment type="caution">
    <text evidence="2">The sequence shown here is derived from an EMBL/GenBank/DDBJ whole genome shotgun (WGS) entry which is preliminary data.</text>
</comment>
<evidence type="ECO:0000256" key="1">
    <source>
        <dbReference type="SAM" id="Phobius"/>
    </source>
</evidence>
<keyword evidence="1" id="KW-1133">Transmembrane helix</keyword>
<keyword evidence="1" id="KW-0472">Membrane</keyword>
<name>A0ABS5XT69_9MICO</name>
<dbReference type="SUPFAM" id="SSF47240">
    <property type="entry name" value="Ferritin-like"/>
    <property type="match status" value="1"/>
</dbReference>
<dbReference type="CDD" id="cd00657">
    <property type="entry name" value="Ferritin_like"/>
    <property type="match status" value="1"/>
</dbReference>
<feature type="transmembrane region" description="Helical" evidence="1">
    <location>
        <begin position="190"/>
        <end position="212"/>
    </location>
</feature>
<evidence type="ECO:0000313" key="2">
    <source>
        <dbReference type="EMBL" id="MBT8797723.1"/>
    </source>
</evidence>
<sequence>MITADARRADAPSFERWVAHFTDNRARHAAIEGRIDWDAAAEMSPAARAALIRSFQRFELGEGGDGAHLLRKARGCGEAQQHALRMLVGEEQAHSALFARGLRHLGAVPLPQHWSDGAFTLLRRSLGLRTELMLFLIAEAVAMPYFVVLARRGPDAVIRGIGTRIALDEEHHLAFQIDQLRGGLRSLPPWAKPLVVLPCWLVAVGATAVVVIDHGGALRACGMGAHAYAGAALRSFRRALTAALGGVGSSEPRDTVCAPTHPV</sequence>
<accession>A0ABS5XT69</accession>
<gene>
    <name evidence="2" type="ORF">J0P97_06510</name>
</gene>
<protein>
    <submittedName>
        <fullName evidence="2">Ferritin-like domain-containing protein</fullName>
    </submittedName>
</protein>
<proteinExistence type="predicted"/>
<evidence type="ECO:0000313" key="3">
    <source>
        <dbReference type="Proteomes" id="UP000740605"/>
    </source>
</evidence>
<feature type="transmembrane region" description="Helical" evidence="1">
    <location>
        <begin position="132"/>
        <end position="150"/>
    </location>
</feature>